<feature type="transmembrane region" description="Helical" evidence="4">
    <location>
        <begin position="141"/>
        <end position="162"/>
    </location>
</feature>
<dbReference type="PANTHER" id="PTHR23527:SF1">
    <property type="entry name" value="BLL3282 PROTEIN"/>
    <property type="match status" value="1"/>
</dbReference>
<dbReference type="InterPro" id="IPR011701">
    <property type="entry name" value="MFS"/>
</dbReference>
<feature type="transmembrane region" description="Helical" evidence="4">
    <location>
        <begin position="293"/>
        <end position="313"/>
    </location>
</feature>
<dbReference type="PANTHER" id="PTHR23527">
    <property type="entry name" value="BLL3282 PROTEIN"/>
    <property type="match status" value="1"/>
</dbReference>
<reference evidence="6" key="1">
    <citation type="submission" date="2020-09" db="EMBL/GenBank/DDBJ databases">
        <title>Bosea spartocytisi sp. nov. a root nodule endophyte of Spartocytisus supranubius in the high mountain ecosystem fo the Teide National Park (Canary Islands, Spain).</title>
        <authorList>
            <person name="Pulido-Suarez L."/>
            <person name="Peix A."/>
            <person name="Igual J.M."/>
            <person name="Socas-Perez N."/>
            <person name="Velazquez E."/>
            <person name="Flores-Felix J.D."/>
            <person name="Leon-Barrios M."/>
        </authorList>
    </citation>
    <scope>NUCLEOTIDE SEQUENCE</scope>
    <source>
        <strain evidence="6">SSUT16</strain>
    </source>
</reference>
<feature type="transmembrane region" description="Helical" evidence="4">
    <location>
        <begin position="268"/>
        <end position="287"/>
    </location>
</feature>
<dbReference type="RefSeq" id="WP_191123149.1">
    <property type="nucleotide sequence ID" value="NZ_JAOAOR010000001.1"/>
</dbReference>
<evidence type="ECO:0000259" key="5">
    <source>
        <dbReference type="PROSITE" id="PS50850"/>
    </source>
</evidence>
<dbReference type="InterPro" id="IPR052952">
    <property type="entry name" value="MFS-Transporter"/>
</dbReference>
<evidence type="ECO:0000256" key="4">
    <source>
        <dbReference type="SAM" id="Phobius"/>
    </source>
</evidence>
<proteinExistence type="predicted"/>
<feature type="transmembrane region" description="Helical" evidence="4">
    <location>
        <begin position="239"/>
        <end position="256"/>
    </location>
</feature>
<dbReference type="AlphaFoldDB" id="A0A927E557"/>
<dbReference type="Pfam" id="PF07690">
    <property type="entry name" value="MFS_1"/>
    <property type="match status" value="1"/>
</dbReference>
<name>A0A927E557_9HYPH</name>
<evidence type="ECO:0000256" key="3">
    <source>
        <dbReference type="ARBA" id="ARBA00023136"/>
    </source>
</evidence>
<evidence type="ECO:0000313" key="7">
    <source>
        <dbReference type="Proteomes" id="UP000619295"/>
    </source>
</evidence>
<evidence type="ECO:0000313" key="6">
    <source>
        <dbReference type="EMBL" id="MBD3844367.1"/>
    </source>
</evidence>
<keyword evidence="3 4" id="KW-0472">Membrane</keyword>
<evidence type="ECO:0000256" key="2">
    <source>
        <dbReference type="ARBA" id="ARBA00022989"/>
    </source>
</evidence>
<dbReference type="InterPro" id="IPR020846">
    <property type="entry name" value="MFS_dom"/>
</dbReference>
<sequence>MATAFLSRIPPTIAPILATERGWSDSVVGYLASLNTFGSILFLALGSPYMRALGSVRALQAGLLIGILGLALFLPSWTTTACVAALLIGVGYGPSSPAGNDVLHRTAPHGRRSLIFSIKQAGVPLGGVVAGLALPPLAAAYGWRIALLASAVFVLAIIASVQPMRDGLDRDREHGLKFGLGVILSIANLVTPIRTLTTSSSLFRLAAAGACLAIGQGIWFAYLMTYAVSQLGYSLETAGALYALMQATSVAGRVLLGWLADRLGTPRLLLRVIGLASGATSLTLALATPQWSFQTYCVLAAIAGVTVSSWNGVQLSEIARACPPSLVREASAAATLVIFLGYVVAPSAFAMALSLTGRFDLGFLACALSGVGCALIVPAAMTEDRSQRS</sequence>
<dbReference type="Gene3D" id="1.20.1250.20">
    <property type="entry name" value="MFS general substrate transporter like domains"/>
    <property type="match status" value="2"/>
</dbReference>
<keyword evidence="1 4" id="KW-0812">Transmembrane</keyword>
<feature type="transmembrane region" description="Helical" evidence="4">
    <location>
        <begin position="205"/>
        <end position="227"/>
    </location>
</feature>
<accession>A0A927E557</accession>
<organism evidence="6 7">
    <name type="scientific">Bosea spartocytisi</name>
    <dbReference type="NCBI Taxonomy" id="2773451"/>
    <lineage>
        <taxon>Bacteria</taxon>
        <taxon>Pseudomonadati</taxon>
        <taxon>Pseudomonadota</taxon>
        <taxon>Alphaproteobacteria</taxon>
        <taxon>Hyphomicrobiales</taxon>
        <taxon>Boseaceae</taxon>
        <taxon>Bosea</taxon>
    </lineage>
</organism>
<evidence type="ECO:0000256" key="1">
    <source>
        <dbReference type="ARBA" id="ARBA00022692"/>
    </source>
</evidence>
<comment type="caution">
    <text evidence="6">The sequence shown here is derived from an EMBL/GenBank/DDBJ whole genome shotgun (WGS) entry which is preliminary data.</text>
</comment>
<dbReference type="PROSITE" id="PS50850">
    <property type="entry name" value="MFS"/>
    <property type="match status" value="1"/>
</dbReference>
<keyword evidence="7" id="KW-1185">Reference proteome</keyword>
<feature type="transmembrane region" description="Helical" evidence="4">
    <location>
        <begin position="61"/>
        <end position="94"/>
    </location>
</feature>
<protein>
    <submittedName>
        <fullName evidence="6">MFS transporter</fullName>
    </submittedName>
</protein>
<keyword evidence="2 4" id="KW-1133">Transmembrane helix</keyword>
<feature type="transmembrane region" description="Helical" evidence="4">
    <location>
        <begin position="361"/>
        <end position="381"/>
    </location>
</feature>
<dbReference type="InterPro" id="IPR036259">
    <property type="entry name" value="MFS_trans_sf"/>
</dbReference>
<gene>
    <name evidence="6" type="ORF">IED13_01555</name>
</gene>
<feature type="transmembrane region" description="Helical" evidence="4">
    <location>
        <begin position="27"/>
        <end position="49"/>
    </location>
</feature>
<dbReference type="GO" id="GO:0022857">
    <property type="term" value="F:transmembrane transporter activity"/>
    <property type="evidence" value="ECO:0007669"/>
    <property type="project" value="InterPro"/>
</dbReference>
<dbReference type="SUPFAM" id="SSF103473">
    <property type="entry name" value="MFS general substrate transporter"/>
    <property type="match status" value="1"/>
</dbReference>
<dbReference type="EMBL" id="JACXWY010000001">
    <property type="protein sequence ID" value="MBD3844367.1"/>
    <property type="molecule type" value="Genomic_DNA"/>
</dbReference>
<dbReference type="Proteomes" id="UP000619295">
    <property type="component" value="Unassembled WGS sequence"/>
</dbReference>
<feature type="transmembrane region" description="Helical" evidence="4">
    <location>
        <begin position="333"/>
        <end position="355"/>
    </location>
</feature>
<feature type="domain" description="Major facilitator superfamily (MFS) profile" evidence="5">
    <location>
        <begin position="1"/>
        <end position="385"/>
    </location>
</feature>